<evidence type="ECO:0000313" key="9">
    <source>
        <dbReference type="EMBL" id="EAN33208.1"/>
    </source>
</evidence>
<evidence type="ECO:0000256" key="4">
    <source>
        <dbReference type="ARBA" id="ARBA00023139"/>
    </source>
</evidence>
<reference evidence="9 10" key="1">
    <citation type="journal article" date="2005" name="Science">
        <title>Genome sequence of Theileria parva, a bovine pathogen that transforms lymphocytes.</title>
        <authorList>
            <person name="Gardner M.J."/>
            <person name="Bishop R."/>
            <person name="Shah T."/>
            <person name="de Villiers E.P."/>
            <person name="Carlton J.M."/>
            <person name="Hall N."/>
            <person name="Ren Q."/>
            <person name="Paulsen I.T."/>
            <person name="Pain A."/>
            <person name="Berriman M."/>
            <person name="Wilson R.J.M."/>
            <person name="Sato S."/>
            <person name="Ralph S.A."/>
            <person name="Mann D.J."/>
            <person name="Xiong Z."/>
            <person name="Shallom S.J."/>
            <person name="Weidman J."/>
            <person name="Jiang L."/>
            <person name="Lynn J."/>
            <person name="Weaver B."/>
            <person name="Shoaibi A."/>
            <person name="Domingo A.R."/>
            <person name="Wasawo D."/>
            <person name="Crabtree J."/>
            <person name="Wortman J.R."/>
            <person name="Haas B."/>
            <person name="Angiuoli S.V."/>
            <person name="Creasy T.H."/>
            <person name="Lu C."/>
            <person name="Suh B."/>
            <person name="Silva J.C."/>
            <person name="Utterback T.R."/>
            <person name="Feldblyum T.V."/>
            <person name="Pertea M."/>
            <person name="Allen J."/>
            <person name="Nierman W.C."/>
            <person name="Taracha E.L.N."/>
            <person name="Salzberg S.L."/>
            <person name="White O.R."/>
            <person name="Fitzhugh H.A."/>
            <person name="Morzaria S."/>
            <person name="Venter J.C."/>
            <person name="Fraser C.M."/>
            <person name="Nene V."/>
        </authorList>
    </citation>
    <scope>NUCLEOTIDE SEQUENCE [LARGE SCALE GENOMIC DNA]</scope>
    <source>
        <strain evidence="9 10">Muguga</strain>
    </source>
</reference>
<dbReference type="Pfam" id="PF00957">
    <property type="entry name" value="Synaptobrevin"/>
    <property type="match status" value="1"/>
</dbReference>
<dbReference type="OMA" id="MINEIYM"/>
<dbReference type="AlphaFoldDB" id="Q4N3R5"/>
<dbReference type="GO" id="GO:0006888">
    <property type="term" value="P:endoplasmic reticulum to Golgi vesicle-mediated transport"/>
    <property type="evidence" value="ECO:0007669"/>
    <property type="project" value="TreeGrafter"/>
</dbReference>
<dbReference type="PANTHER" id="PTHR45806:SF1">
    <property type="entry name" value="SYNAPTOBREVIN HOMOLOG YKT6"/>
    <property type="match status" value="1"/>
</dbReference>
<evidence type="ECO:0000313" key="10">
    <source>
        <dbReference type="Proteomes" id="UP000001949"/>
    </source>
</evidence>
<dbReference type="SMART" id="SM01270">
    <property type="entry name" value="Longin"/>
    <property type="match status" value="1"/>
</dbReference>
<evidence type="ECO:0000256" key="2">
    <source>
        <dbReference type="ARBA" id="ARBA00022481"/>
    </source>
</evidence>
<dbReference type="VEuPathDB" id="PiroplasmaDB:TpMuguga_02g00923"/>
<keyword evidence="10" id="KW-1185">Reference proteome</keyword>
<dbReference type="GO" id="GO:0005794">
    <property type="term" value="C:Golgi apparatus"/>
    <property type="evidence" value="ECO:0007669"/>
    <property type="project" value="TreeGrafter"/>
</dbReference>
<dbReference type="SUPFAM" id="SSF64356">
    <property type="entry name" value="SNARE-like"/>
    <property type="match status" value="1"/>
</dbReference>
<gene>
    <name evidence="9" type="ordered locus">TP02_0923</name>
</gene>
<dbReference type="SUPFAM" id="SSF58038">
    <property type="entry name" value="SNARE fusion complex"/>
    <property type="match status" value="1"/>
</dbReference>
<evidence type="ECO:0000256" key="1">
    <source>
        <dbReference type="ARBA" id="ARBA00008025"/>
    </source>
</evidence>
<evidence type="ECO:0000256" key="3">
    <source>
        <dbReference type="ARBA" id="ARBA00023136"/>
    </source>
</evidence>
<dbReference type="Gene3D" id="3.30.450.50">
    <property type="entry name" value="Longin domain"/>
    <property type="match status" value="1"/>
</dbReference>
<dbReference type="InterPro" id="IPR010908">
    <property type="entry name" value="Longin_dom"/>
</dbReference>
<sequence length="201" mass="23461">MQKHNITYLGVLQCKEEPVFLTQCFHFSDLPYFSRGQAKNVSTFMARELSKRVDYGFTATTVDDYLVYSNKWSSGLCILCICNRDYPSRTAFGLLQHSFFLFNEKYVYEELKFDNDLNLSLPELKELMLKYKNPEAVDMYENVYGKVQNTINIVHKTVKDLLNCEENLESLVNQSKDLSTRTKDVFAKSKKLKRRSCCSLM</sequence>
<evidence type="ECO:0000259" key="8">
    <source>
        <dbReference type="PROSITE" id="PS50859"/>
    </source>
</evidence>
<keyword evidence="5" id="KW-0449">Lipoprotein</keyword>
<dbReference type="KEGG" id="tpv:TP02_0923"/>
<proteinExistence type="inferred from homology"/>
<dbReference type="CDD" id="cd14824">
    <property type="entry name" value="Longin"/>
    <property type="match status" value="1"/>
</dbReference>
<dbReference type="PROSITE" id="PS50859">
    <property type="entry name" value="LONGIN"/>
    <property type="match status" value="1"/>
</dbReference>
<feature type="domain" description="Longin" evidence="8">
    <location>
        <begin position="10"/>
        <end position="106"/>
    </location>
</feature>
<dbReference type="GO" id="GO:0005484">
    <property type="term" value="F:SNAP receptor activity"/>
    <property type="evidence" value="ECO:0007669"/>
    <property type="project" value="TreeGrafter"/>
</dbReference>
<dbReference type="EMBL" id="AAGK01000002">
    <property type="protein sequence ID" value="EAN33208.1"/>
    <property type="molecule type" value="Genomic_DNA"/>
</dbReference>
<keyword evidence="6" id="KW-0636">Prenylation</keyword>
<comment type="caution">
    <text evidence="9">The sequence shown here is derived from an EMBL/GenBank/DDBJ whole genome shotgun (WGS) entry which is preliminary data.</text>
</comment>
<keyword evidence="2" id="KW-0488">Methylation</keyword>
<dbReference type="InterPro" id="IPR011012">
    <property type="entry name" value="Longin-like_dom_sf"/>
</dbReference>
<protein>
    <recommendedName>
        <fullName evidence="8">Longin domain-containing protein</fullName>
    </recommendedName>
</protein>
<evidence type="ECO:0000256" key="7">
    <source>
        <dbReference type="ARBA" id="ARBA00046278"/>
    </source>
</evidence>
<keyword evidence="4" id="KW-0564">Palmitate</keyword>
<name>Q4N3R5_THEPA</name>
<dbReference type="GeneID" id="3501853"/>
<evidence type="ECO:0000256" key="6">
    <source>
        <dbReference type="ARBA" id="ARBA00023289"/>
    </source>
</evidence>
<dbReference type="STRING" id="5875.Q4N3R5"/>
<keyword evidence="3" id="KW-0472">Membrane</keyword>
<dbReference type="FunCoup" id="Q4N3R5">
    <property type="interactions" value="4"/>
</dbReference>
<dbReference type="InParanoid" id="Q4N3R5"/>
<evidence type="ECO:0000256" key="5">
    <source>
        <dbReference type="ARBA" id="ARBA00023288"/>
    </source>
</evidence>
<dbReference type="PANTHER" id="PTHR45806">
    <property type="entry name" value="SYNAPTOBREVIN HOMOLOG YKT6"/>
    <property type="match status" value="1"/>
</dbReference>
<comment type="subcellular location">
    <subcellularLocation>
        <location evidence="7">Endomembrane system</location>
        <topology evidence="7">Lipid-anchor</topology>
        <orientation evidence="7">Cytoplasmic side</orientation>
    </subcellularLocation>
</comment>
<dbReference type="eggNOG" id="KOG0861">
    <property type="taxonomic scope" value="Eukaryota"/>
</dbReference>
<dbReference type="InterPro" id="IPR042855">
    <property type="entry name" value="V_SNARE_CC"/>
</dbReference>
<dbReference type="Proteomes" id="UP000001949">
    <property type="component" value="Unassembled WGS sequence"/>
</dbReference>
<organism evidence="9 10">
    <name type="scientific">Theileria parva</name>
    <name type="common">East coast fever infection agent</name>
    <dbReference type="NCBI Taxonomy" id="5875"/>
    <lineage>
        <taxon>Eukaryota</taxon>
        <taxon>Sar</taxon>
        <taxon>Alveolata</taxon>
        <taxon>Apicomplexa</taxon>
        <taxon>Aconoidasida</taxon>
        <taxon>Piroplasmida</taxon>
        <taxon>Theileriidae</taxon>
        <taxon>Theileria</taxon>
    </lineage>
</organism>
<comment type="similarity">
    <text evidence="1">Belongs to the synaptobrevin family.</text>
</comment>
<dbReference type="Gene3D" id="1.20.5.110">
    <property type="match status" value="1"/>
</dbReference>
<accession>Q4N3R5</accession>